<proteinExistence type="predicted"/>
<feature type="signal peptide" evidence="1">
    <location>
        <begin position="1"/>
        <end position="22"/>
    </location>
</feature>
<protein>
    <recommendedName>
        <fullName evidence="4">Secreted protein</fullName>
    </recommendedName>
</protein>
<evidence type="ECO:0000313" key="3">
    <source>
        <dbReference type="Proteomes" id="UP001443914"/>
    </source>
</evidence>
<sequence>MLIRLHFTCVIVCILVVGAVDGEDMDIAGLRSVPRFTGELQLFLRSCVVWFKSIVFCKTVVHEEHICYDFGEKFWF</sequence>
<comment type="caution">
    <text evidence="2">The sequence shown here is derived from an EMBL/GenBank/DDBJ whole genome shotgun (WGS) entry which is preliminary data.</text>
</comment>
<reference evidence="2" key="1">
    <citation type="submission" date="2024-03" db="EMBL/GenBank/DDBJ databases">
        <title>WGS assembly of Saponaria officinalis var. Norfolk2.</title>
        <authorList>
            <person name="Jenkins J."/>
            <person name="Shu S."/>
            <person name="Grimwood J."/>
            <person name="Barry K."/>
            <person name="Goodstein D."/>
            <person name="Schmutz J."/>
            <person name="Leebens-Mack J."/>
            <person name="Osbourn A."/>
        </authorList>
    </citation>
    <scope>NUCLEOTIDE SEQUENCE [LARGE SCALE GENOMIC DNA]</scope>
    <source>
        <strain evidence="2">JIC</strain>
    </source>
</reference>
<dbReference type="AlphaFoldDB" id="A0AAW1MLB8"/>
<dbReference type="Proteomes" id="UP001443914">
    <property type="component" value="Unassembled WGS sequence"/>
</dbReference>
<accession>A0AAW1MLB8</accession>
<gene>
    <name evidence="2" type="ORF">RND81_02G111600</name>
</gene>
<evidence type="ECO:0000313" key="2">
    <source>
        <dbReference type="EMBL" id="KAK9749233.1"/>
    </source>
</evidence>
<evidence type="ECO:0000256" key="1">
    <source>
        <dbReference type="SAM" id="SignalP"/>
    </source>
</evidence>
<keyword evidence="3" id="KW-1185">Reference proteome</keyword>
<dbReference type="EMBL" id="JBDFQZ010000002">
    <property type="protein sequence ID" value="KAK9749233.1"/>
    <property type="molecule type" value="Genomic_DNA"/>
</dbReference>
<keyword evidence="1" id="KW-0732">Signal</keyword>
<feature type="chain" id="PRO_5043564887" description="Secreted protein" evidence="1">
    <location>
        <begin position="23"/>
        <end position="76"/>
    </location>
</feature>
<evidence type="ECO:0008006" key="4">
    <source>
        <dbReference type="Google" id="ProtNLM"/>
    </source>
</evidence>
<name>A0AAW1MLB8_SAPOF</name>
<organism evidence="2 3">
    <name type="scientific">Saponaria officinalis</name>
    <name type="common">Common soapwort</name>
    <name type="synonym">Lychnis saponaria</name>
    <dbReference type="NCBI Taxonomy" id="3572"/>
    <lineage>
        <taxon>Eukaryota</taxon>
        <taxon>Viridiplantae</taxon>
        <taxon>Streptophyta</taxon>
        <taxon>Embryophyta</taxon>
        <taxon>Tracheophyta</taxon>
        <taxon>Spermatophyta</taxon>
        <taxon>Magnoliopsida</taxon>
        <taxon>eudicotyledons</taxon>
        <taxon>Gunneridae</taxon>
        <taxon>Pentapetalae</taxon>
        <taxon>Caryophyllales</taxon>
        <taxon>Caryophyllaceae</taxon>
        <taxon>Caryophylleae</taxon>
        <taxon>Saponaria</taxon>
    </lineage>
</organism>